<accession>A0A6N7W8B9</accession>
<gene>
    <name evidence="3" type="ORF">FYJ24_07885</name>
</gene>
<dbReference type="InterPro" id="IPR000600">
    <property type="entry name" value="ROK"/>
</dbReference>
<organism evidence="3 4">
    <name type="scientific">Scrofimicrobium canadense</name>
    <dbReference type="NCBI Taxonomy" id="2652290"/>
    <lineage>
        <taxon>Bacteria</taxon>
        <taxon>Bacillati</taxon>
        <taxon>Actinomycetota</taxon>
        <taxon>Actinomycetes</taxon>
        <taxon>Actinomycetales</taxon>
        <taxon>Actinomycetaceae</taxon>
        <taxon>Scrofimicrobium</taxon>
    </lineage>
</organism>
<dbReference type="EMBL" id="VULO01000008">
    <property type="protein sequence ID" value="MSS84682.1"/>
    <property type="molecule type" value="Genomic_DNA"/>
</dbReference>
<sequence length="396" mass="42642">MVTEHLRRPASPSSMRSWNEYVVLNKLTSTPQRISELTLSTGLTAPALGDVLRGLQEKGWVRSSEPDTPGRGRPAQLYSLRQPQGCVVGVDIGAHAVRLTVLDLWGKQLGTAEDRLTPAANTEQRRKTVKHLTVDLLQKLGNPAVWLTVLALPGHVSEDGRVVDSVVVPEWHGAYPADIFRDVFSSPIIALNDVRAATWAEKCIGAAQQYSNMLFVKLGRRPSLGLIVDGKPQLGSHGIAGDLSRSTLLPSEEHIDWLSSLPQEDPLHETIIAGLEGDTSAIARVKDYVESISDALILAISVIDPAVFVLAGPLTPLAPHYLPALKTKIRQAVSIPPVTTASTLDQFASAQGGALIGIHRLKTALTSPETGVKPLTRSGFQEQLEQDAPPFPRTGS</sequence>
<evidence type="ECO:0000313" key="3">
    <source>
        <dbReference type="EMBL" id="MSS84682.1"/>
    </source>
</evidence>
<dbReference type="SUPFAM" id="SSF53067">
    <property type="entry name" value="Actin-like ATPase domain"/>
    <property type="match status" value="1"/>
</dbReference>
<dbReference type="InterPro" id="IPR036390">
    <property type="entry name" value="WH_DNA-bd_sf"/>
</dbReference>
<dbReference type="Gene3D" id="1.10.10.10">
    <property type="entry name" value="Winged helix-like DNA-binding domain superfamily/Winged helix DNA-binding domain"/>
    <property type="match status" value="1"/>
</dbReference>
<dbReference type="InterPro" id="IPR036388">
    <property type="entry name" value="WH-like_DNA-bd_sf"/>
</dbReference>
<name>A0A6N7W8B9_9ACTO</name>
<evidence type="ECO:0000256" key="2">
    <source>
        <dbReference type="SAM" id="MobiDB-lite"/>
    </source>
</evidence>
<comment type="similarity">
    <text evidence="1">Belongs to the ROK (NagC/XylR) family.</text>
</comment>
<evidence type="ECO:0000256" key="1">
    <source>
        <dbReference type="ARBA" id="ARBA00006479"/>
    </source>
</evidence>
<dbReference type="Gene3D" id="3.30.420.40">
    <property type="match status" value="2"/>
</dbReference>
<keyword evidence="4" id="KW-1185">Reference proteome</keyword>
<evidence type="ECO:0000313" key="4">
    <source>
        <dbReference type="Proteomes" id="UP000470875"/>
    </source>
</evidence>
<feature type="region of interest" description="Disordered" evidence="2">
    <location>
        <begin position="372"/>
        <end position="396"/>
    </location>
</feature>
<comment type="caution">
    <text evidence="3">The sequence shown here is derived from an EMBL/GenBank/DDBJ whole genome shotgun (WGS) entry which is preliminary data.</text>
</comment>
<dbReference type="PANTHER" id="PTHR18964:SF149">
    <property type="entry name" value="BIFUNCTIONAL UDP-N-ACETYLGLUCOSAMINE 2-EPIMERASE_N-ACETYLMANNOSAMINE KINASE"/>
    <property type="match status" value="1"/>
</dbReference>
<dbReference type="CDD" id="cd23763">
    <property type="entry name" value="ASKHA_ATPase_ROK"/>
    <property type="match status" value="1"/>
</dbReference>
<dbReference type="AlphaFoldDB" id="A0A6N7W8B9"/>
<proteinExistence type="inferred from homology"/>
<dbReference type="RefSeq" id="WP_154545260.1">
    <property type="nucleotide sequence ID" value="NZ_VULO01000008.1"/>
</dbReference>
<dbReference type="InterPro" id="IPR043129">
    <property type="entry name" value="ATPase_NBD"/>
</dbReference>
<dbReference type="Proteomes" id="UP000470875">
    <property type="component" value="Unassembled WGS sequence"/>
</dbReference>
<dbReference type="Pfam" id="PF00480">
    <property type="entry name" value="ROK"/>
    <property type="match status" value="1"/>
</dbReference>
<protein>
    <submittedName>
        <fullName evidence="3">ROK family protein</fullName>
    </submittedName>
</protein>
<dbReference type="SUPFAM" id="SSF46785">
    <property type="entry name" value="Winged helix' DNA-binding domain"/>
    <property type="match status" value="1"/>
</dbReference>
<reference evidence="3 4" key="1">
    <citation type="submission" date="2019-08" db="EMBL/GenBank/DDBJ databases">
        <title>In-depth cultivation of the pig gut microbiome towards novel bacterial diversity and tailored functional studies.</title>
        <authorList>
            <person name="Wylensek D."/>
            <person name="Hitch T.C.A."/>
            <person name="Clavel T."/>
        </authorList>
    </citation>
    <scope>NUCLEOTIDE SEQUENCE [LARGE SCALE GENOMIC DNA]</scope>
    <source>
        <strain evidence="3 4">WB03_NA08</strain>
    </source>
</reference>
<dbReference type="PANTHER" id="PTHR18964">
    <property type="entry name" value="ROK (REPRESSOR, ORF, KINASE) FAMILY"/>
    <property type="match status" value="1"/>
</dbReference>